<dbReference type="AlphaFoldDB" id="A0AAD5DNM3"/>
<dbReference type="EMBL" id="JADXDR010000095">
    <property type="protein sequence ID" value="KAI7839678.1"/>
    <property type="molecule type" value="Genomic_DNA"/>
</dbReference>
<dbReference type="InterPro" id="IPR005269">
    <property type="entry name" value="LOG"/>
</dbReference>
<comment type="function">
    <text evidence="6">Cytokinin-activating enzyme working in the direct activation pathway. Phosphoribohydrolase that converts inactive cytokinin nucleotides to the biologically active free-base forms.</text>
</comment>
<evidence type="ECO:0000256" key="4">
    <source>
        <dbReference type="ARBA" id="ARBA00047718"/>
    </source>
</evidence>
<protein>
    <recommendedName>
        <fullName evidence="2 6">Cytokinin riboside 5'-monophosphate phosphoribohydrolase</fullName>
        <ecNumber evidence="2 6">3.2.2.n1</ecNumber>
    </recommendedName>
</protein>
<dbReference type="Gene3D" id="3.40.50.450">
    <property type="match status" value="1"/>
</dbReference>
<keyword evidence="6" id="KW-0378">Hydrolase</keyword>
<sequence length="192" mass="20173">MAAENGGLQPREFKKIAVFCGASSGGSPVYVEAARALGEEMVRRGIGLVYGGGNVGLMGAIAETVGKGLGEQSVIGVIPAALEPREISGTTVGEIRVVPSMHERKAIMFDESDAFIAIPGGYGTLDETLEITTWQQLGYHQKPVGILNINGFFDKVGWQHDKARVGAPVLLSDPSNGGWGGERPSLPAVRNV</sequence>
<name>A0AAD5DNM3_9CHLO</name>
<comment type="catalytic activity">
    <reaction evidence="4 6">
        <text>N(6)-(dimethylallyl)adenosine 5'-phosphate + H2O = N(6)-dimethylallyladenine + D-ribose 5-phosphate</text>
        <dbReference type="Rhea" id="RHEA:48560"/>
        <dbReference type="ChEBI" id="CHEBI:15377"/>
        <dbReference type="ChEBI" id="CHEBI:17660"/>
        <dbReference type="ChEBI" id="CHEBI:57526"/>
        <dbReference type="ChEBI" id="CHEBI:78346"/>
        <dbReference type="EC" id="3.2.2.n1"/>
    </reaction>
</comment>
<accession>A0AAD5DNM3</accession>
<comment type="similarity">
    <text evidence="1 6">Belongs to the LOG family.</text>
</comment>
<proteinExistence type="inferred from homology"/>
<comment type="caution">
    <text evidence="7">The sequence shown here is derived from an EMBL/GenBank/DDBJ whole genome shotgun (WGS) entry which is preliminary data.</text>
</comment>
<dbReference type="EC" id="3.2.2.n1" evidence="2 6"/>
<dbReference type="PANTHER" id="PTHR31223:SF70">
    <property type="entry name" value="LOG FAMILY PROTEIN YJL055W"/>
    <property type="match status" value="1"/>
</dbReference>
<dbReference type="Proteomes" id="UP001205105">
    <property type="component" value="Unassembled WGS sequence"/>
</dbReference>
<dbReference type="GO" id="GO:0009691">
    <property type="term" value="P:cytokinin biosynthetic process"/>
    <property type="evidence" value="ECO:0007669"/>
    <property type="project" value="UniProtKB-UniRule"/>
</dbReference>
<dbReference type="GO" id="GO:0016799">
    <property type="term" value="F:hydrolase activity, hydrolyzing N-glycosyl compounds"/>
    <property type="evidence" value="ECO:0007669"/>
    <property type="project" value="TreeGrafter"/>
</dbReference>
<dbReference type="InterPro" id="IPR031100">
    <property type="entry name" value="LOG_fam"/>
</dbReference>
<evidence type="ECO:0000256" key="1">
    <source>
        <dbReference type="ARBA" id="ARBA00006763"/>
    </source>
</evidence>
<keyword evidence="8" id="KW-1185">Reference proteome</keyword>
<dbReference type="NCBIfam" id="TIGR00730">
    <property type="entry name" value="Rossman fold protein, TIGR00730 family"/>
    <property type="match status" value="1"/>
</dbReference>
<evidence type="ECO:0000256" key="5">
    <source>
        <dbReference type="ARBA" id="ARBA00049153"/>
    </source>
</evidence>
<dbReference type="PANTHER" id="PTHR31223">
    <property type="entry name" value="LOG FAMILY PROTEIN YJL055W"/>
    <property type="match status" value="1"/>
</dbReference>
<evidence type="ECO:0000313" key="8">
    <source>
        <dbReference type="Proteomes" id="UP001205105"/>
    </source>
</evidence>
<evidence type="ECO:0000256" key="3">
    <source>
        <dbReference type="ARBA" id="ARBA00022712"/>
    </source>
</evidence>
<gene>
    <name evidence="7" type="ORF">COHA_006487</name>
</gene>
<keyword evidence="3 6" id="KW-0203">Cytokinin biosynthesis</keyword>
<dbReference type="SUPFAM" id="SSF102405">
    <property type="entry name" value="MCP/YpsA-like"/>
    <property type="match status" value="1"/>
</dbReference>
<evidence type="ECO:0000256" key="6">
    <source>
        <dbReference type="RuleBase" id="RU363015"/>
    </source>
</evidence>
<dbReference type="GO" id="GO:0005829">
    <property type="term" value="C:cytosol"/>
    <property type="evidence" value="ECO:0007669"/>
    <property type="project" value="TreeGrafter"/>
</dbReference>
<dbReference type="Pfam" id="PF03641">
    <property type="entry name" value="Lysine_decarbox"/>
    <property type="match status" value="1"/>
</dbReference>
<evidence type="ECO:0000313" key="7">
    <source>
        <dbReference type="EMBL" id="KAI7839678.1"/>
    </source>
</evidence>
<reference evidence="7" key="1">
    <citation type="submission" date="2020-11" db="EMBL/GenBank/DDBJ databases">
        <title>Chlorella ohadii genome sequencing and assembly.</title>
        <authorList>
            <person name="Murik O."/>
            <person name="Treves H."/>
            <person name="Kedem I."/>
            <person name="Shotland Y."/>
            <person name="Kaplan A."/>
        </authorList>
    </citation>
    <scope>NUCLEOTIDE SEQUENCE</scope>
    <source>
        <strain evidence="7">1</strain>
    </source>
</reference>
<comment type="catalytic activity">
    <reaction evidence="5 6">
        <text>9-ribosyl-trans-zeatin 5'-phosphate + H2O = trans-zeatin + D-ribose 5-phosphate</text>
        <dbReference type="Rhea" id="RHEA:48564"/>
        <dbReference type="ChEBI" id="CHEBI:15377"/>
        <dbReference type="ChEBI" id="CHEBI:16522"/>
        <dbReference type="ChEBI" id="CHEBI:78346"/>
        <dbReference type="ChEBI" id="CHEBI:87947"/>
        <dbReference type="EC" id="3.2.2.n1"/>
    </reaction>
</comment>
<organism evidence="7 8">
    <name type="scientific">Chlorella ohadii</name>
    <dbReference type="NCBI Taxonomy" id="2649997"/>
    <lineage>
        <taxon>Eukaryota</taxon>
        <taxon>Viridiplantae</taxon>
        <taxon>Chlorophyta</taxon>
        <taxon>core chlorophytes</taxon>
        <taxon>Trebouxiophyceae</taxon>
        <taxon>Chlorellales</taxon>
        <taxon>Chlorellaceae</taxon>
        <taxon>Chlorella clade</taxon>
        <taxon>Chlorella</taxon>
    </lineage>
</organism>
<evidence type="ECO:0000256" key="2">
    <source>
        <dbReference type="ARBA" id="ARBA00012205"/>
    </source>
</evidence>